<dbReference type="STRING" id="1291379.TPE_0462"/>
<sequence length="383" mass="44336">MEKLMKNNFFIFIHYFLIISCAIQAVFQNGYLSYIQLISCLIIMILSNIRMFFIHKTEAFFFILCLCDFAVCSALFFIEKKPSFLLLTIPMIDSLYYNRFPQNLISGTIGLIIFSVTSAYKPLYTSVTDFIILFLISAQAYSFKLYNTGFIKQEKIIEDLIQKNNELSESVLNFEMYRESVEDLIMLKERNRISREIHDSIGHGLSTIIIQLNALQAIAKTNPKMLQTQLTYLNEFAKKNLDEIRFALREIKPTDYNKYETIILIHSLVNEFKKLTSINVQFTFSKNIRVITEEQNHAVYKAVQEFLSNSGKYANAEQITIHFSYTENYLVITMKDNGQGCLKITKGIGLKAIDERIKEAGGSVFYKSLPEVRGFFMQINIPI</sequence>
<protein>
    <recommendedName>
        <fullName evidence="2">histidine kinase</fullName>
        <ecNumber evidence="2">2.7.13.3</ecNumber>
    </recommendedName>
</protein>
<name>S5ZY68_9SPIR</name>
<dbReference type="InterPro" id="IPR011712">
    <property type="entry name" value="Sig_transdc_His_kin_sub3_dim/P"/>
</dbReference>
<keyword evidence="4" id="KW-0808">Transferase</keyword>
<dbReference type="CDD" id="cd16917">
    <property type="entry name" value="HATPase_UhpB-NarQ-NarX-like"/>
    <property type="match status" value="1"/>
</dbReference>
<feature type="transmembrane region" description="Helical" evidence="9">
    <location>
        <begin position="60"/>
        <end position="78"/>
    </location>
</feature>
<evidence type="ECO:0000256" key="6">
    <source>
        <dbReference type="ARBA" id="ARBA00022777"/>
    </source>
</evidence>
<dbReference type="Gene3D" id="3.30.565.10">
    <property type="entry name" value="Histidine kinase-like ATPase, C-terminal domain"/>
    <property type="match status" value="1"/>
</dbReference>
<keyword evidence="12" id="KW-1185">Reference proteome</keyword>
<feature type="transmembrane region" description="Helical" evidence="9">
    <location>
        <begin position="9"/>
        <end position="27"/>
    </location>
</feature>
<dbReference type="SUPFAM" id="SSF55874">
    <property type="entry name" value="ATPase domain of HSP90 chaperone/DNA topoisomerase II/histidine kinase"/>
    <property type="match status" value="1"/>
</dbReference>
<evidence type="ECO:0000256" key="5">
    <source>
        <dbReference type="ARBA" id="ARBA00022741"/>
    </source>
</evidence>
<feature type="transmembrane region" description="Helical" evidence="9">
    <location>
        <begin position="33"/>
        <end position="53"/>
    </location>
</feature>
<dbReference type="GeneID" id="301089158"/>
<evidence type="ECO:0000256" key="7">
    <source>
        <dbReference type="ARBA" id="ARBA00022840"/>
    </source>
</evidence>
<dbReference type="PANTHER" id="PTHR24421:SF10">
    <property type="entry name" value="NITRATE_NITRITE SENSOR PROTEIN NARQ"/>
    <property type="match status" value="1"/>
</dbReference>
<keyword evidence="9" id="KW-0472">Membrane</keyword>
<evidence type="ECO:0000256" key="3">
    <source>
        <dbReference type="ARBA" id="ARBA00022553"/>
    </source>
</evidence>
<evidence type="ECO:0000256" key="2">
    <source>
        <dbReference type="ARBA" id="ARBA00012438"/>
    </source>
</evidence>
<evidence type="ECO:0000259" key="10">
    <source>
        <dbReference type="Pfam" id="PF07730"/>
    </source>
</evidence>
<dbReference type="InterPro" id="IPR050482">
    <property type="entry name" value="Sensor_HK_TwoCompSys"/>
</dbReference>
<dbReference type="GO" id="GO:0016020">
    <property type="term" value="C:membrane"/>
    <property type="evidence" value="ECO:0007669"/>
    <property type="project" value="InterPro"/>
</dbReference>
<keyword evidence="8" id="KW-0902">Two-component regulatory system</keyword>
<keyword evidence="9" id="KW-0812">Transmembrane</keyword>
<evidence type="ECO:0000256" key="1">
    <source>
        <dbReference type="ARBA" id="ARBA00000085"/>
    </source>
</evidence>
<evidence type="ECO:0000256" key="8">
    <source>
        <dbReference type="ARBA" id="ARBA00023012"/>
    </source>
</evidence>
<keyword evidence="3" id="KW-0597">Phosphoprotein</keyword>
<evidence type="ECO:0000256" key="4">
    <source>
        <dbReference type="ARBA" id="ARBA00022679"/>
    </source>
</evidence>
<dbReference type="RefSeq" id="WP_020964258.1">
    <property type="nucleotide sequence ID" value="NC_022097.1"/>
</dbReference>
<dbReference type="Proteomes" id="UP000015620">
    <property type="component" value="Chromosome"/>
</dbReference>
<dbReference type="Pfam" id="PF07730">
    <property type="entry name" value="HisKA_3"/>
    <property type="match status" value="1"/>
</dbReference>
<dbReference type="PATRIC" id="fig|1291379.3.peg.462"/>
<keyword evidence="5" id="KW-0547">Nucleotide-binding</keyword>
<comment type="catalytic activity">
    <reaction evidence="1">
        <text>ATP + protein L-histidine = ADP + protein N-phospho-L-histidine.</text>
        <dbReference type="EC" id="2.7.13.3"/>
    </reaction>
</comment>
<evidence type="ECO:0000313" key="11">
    <source>
        <dbReference type="EMBL" id="AGT42958.1"/>
    </source>
</evidence>
<dbReference type="KEGG" id="tped:TPE_0462"/>
<dbReference type="AlphaFoldDB" id="S5ZY68"/>
<dbReference type="GO" id="GO:0000155">
    <property type="term" value="F:phosphorelay sensor kinase activity"/>
    <property type="evidence" value="ECO:0007669"/>
    <property type="project" value="InterPro"/>
</dbReference>
<dbReference type="Gene3D" id="1.20.5.1930">
    <property type="match status" value="1"/>
</dbReference>
<dbReference type="InterPro" id="IPR036890">
    <property type="entry name" value="HATPase_C_sf"/>
</dbReference>
<dbReference type="HOGENOM" id="CLU_000445_20_15_12"/>
<evidence type="ECO:0000313" key="12">
    <source>
        <dbReference type="Proteomes" id="UP000015620"/>
    </source>
</evidence>
<gene>
    <name evidence="11" type="ORF">TPE_0462</name>
</gene>
<keyword evidence="7" id="KW-0067">ATP-binding</keyword>
<organism evidence="11 12">
    <name type="scientific">Treponema pedis str. T A4</name>
    <dbReference type="NCBI Taxonomy" id="1291379"/>
    <lineage>
        <taxon>Bacteria</taxon>
        <taxon>Pseudomonadati</taxon>
        <taxon>Spirochaetota</taxon>
        <taxon>Spirochaetia</taxon>
        <taxon>Spirochaetales</taxon>
        <taxon>Treponemataceae</taxon>
        <taxon>Treponema</taxon>
    </lineage>
</organism>
<dbReference type="EMBL" id="CP004120">
    <property type="protein sequence ID" value="AGT42958.1"/>
    <property type="molecule type" value="Genomic_DNA"/>
</dbReference>
<feature type="domain" description="Signal transduction histidine kinase subgroup 3 dimerisation and phosphoacceptor" evidence="10">
    <location>
        <begin position="189"/>
        <end position="255"/>
    </location>
</feature>
<dbReference type="PROSITE" id="PS51257">
    <property type="entry name" value="PROKAR_LIPOPROTEIN"/>
    <property type="match status" value="1"/>
</dbReference>
<dbReference type="GO" id="GO:0005524">
    <property type="term" value="F:ATP binding"/>
    <property type="evidence" value="ECO:0007669"/>
    <property type="project" value="UniProtKB-KW"/>
</dbReference>
<keyword evidence="6 11" id="KW-0418">Kinase</keyword>
<evidence type="ECO:0000256" key="9">
    <source>
        <dbReference type="SAM" id="Phobius"/>
    </source>
</evidence>
<keyword evidence="9" id="KW-1133">Transmembrane helix</keyword>
<dbReference type="GO" id="GO:0046983">
    <property type="term" value="F:protein dimerization activity"/>
    <property type="evidence" value="ECO:0007669"/>
    <property type="project" value="InterPro"/>
</dbReference>
<dbReference type="EC" id="2.7.13.3" evidence="2"/>
<accession>S5ZY68</accession>
<proteinExistence type="predicted"/>
<reference evidence="11 12" key="1">
    <citation type="journal article" date="2013" name="PLoS ONE">
        <title>Genome-Wide Relatedness of Treponema pedis, from Gingiva and Necrotic Skin Lesions of Pigs, with the Human Oral Pathogen Treponema denticola.</title>
        <authorList>
            <person name="Svartstrom O."/>
            <person name="Mushtaq M."/>
            <person name="Pringle M."/>
            <person name="Segerman B."/>
        </authorList>
    </citation>
    <scope>NUCLEOTIDE SEQUENCE [LARGE SCALE GENOMIC DNA]</scope>
    <source>
        <strain evidence="11">T A4</strain>
    </source>
</reference>
<dbReference type="PANTHER" id="PTHR24421">
    <property type="entry name" value="NITRATE/NITRITE SENSOR PROTEIN NARX-RELATED"/>
    <property type="match status" value="1"/>
</dbReference>